<dbReference type="GO" id="GO:0000917">
    <property type="term" value="P:division septum assembly"/>
    <property type="evidence" value="ECO:0007669"/>
    <property type="project" value="UniProtKB-KW"/>
</dbReference>
<organism evidence="11 12">
    <name type="scientific">Aureibacillus halotolerans</name>
    <dbReference type="NCBI Taxonomy" id="1508390"/>
    <lineage>
        <taxon>Bacteria</taxon>
        <taxon>Bacillati</taxon>
        <taxon>Bacillota</taxon>
        <taxon>Bacilli</taxon>
        <taxon>Bacillales</taxon>
        <taxon>Bacillaceae</taxon>
        <taxon>Aureibacillus</taxon>
    </lineage>
</organism>
<evidence type="ECO:0000256" key="5">
    <source>
        <dbReference type="ARBA" id="ARBA00023210"/>
    </source>
</evidence>
<comment type="subunit">
    <text evidence="8">Homodimer. Interacts with FtsZ.</text>
</comment>
<accession>A0A4R6U1K2</accession>
<evidence type="ECO:0000256" key="10">
    <source>
        <dbReference type="SAM" id="Coils"/>
    </source>
</evidence>
<dbReference type="Proteomes" id="UP000295632">
    <property type="component" value="Unassembled WGS sequence"/>
</dbReference>
<keyword evidence="12" id="KW-1185">Reference proteome</keyword>
<evidence type="ECO:0000313" key="11">
    <source>
        <dbReference type="EMBL" id="TDQ39172.1"/>
    </source>
</evidence>
<dbReference type="EMBL" id="SNYJ01000008">
    <property type="protein sequence ID" value="TDQ39172.1"/>
    <property type="molecule type" value="Genomic_DNA"/>
</dbReference>
<dbReference type="InterPro" id="IPR007838">
    <property type="entry name" value="Cell_div_ZapA-like"/>
</dbReference>
<dbReference type="Gene3D" id="6.10.250.790">
    <property type="match status" value="1"/>
</dbReference>
<protein>
    <recommendedName>
        <fullName evidence="2">Cell division protein ZapA</fullName>
    </recommendedName>
    <alternativeName>
        <fullName evidence="9">Z ring-associated protein ZapA</fullName>
    </alternativeName>
</protein>
<dbReference type="PANTHER" id="PTHR34981">
    <property type="entry name" value="CELL DIVISION PROTEIN ZAPA"/>
    <property type="match status" value="1"/>
</dbReference>
<dbReference type="OrthoDB" id="9808604at2"/>
<dbReference type="GO" id="GO:0032153">
    <property type="term" value="C:cell division site"/>
    <property type="evidence" value="ECO:0007669"/>
    <property type="project" value="TreeGrafter"/>
</dbReference>
<dbReference type="GO" id="GO:0000921">
    <property type="term" value="P:septin ring assembly"/>
    <property type="evidence" value="ECO:0007669"/>
    <property type="project" value="TreeGrafter"/>
</dbReference>
<dbReference type="AlphaFoldDB" id="A0A4R6U1K2"/>
<comment type="subcellular location">
    <subcellularLocation>
        <location evidence="1">Cytoplasm</location>
    </subcellularLocation>
</comment>
<gene>
    <name evidence="11" type="ORF">EV213_108122</name>
</gene>
<keyword evidence="3" id="KW-0963">Cytoplasm</keyword>
<dbReference type="NCBIfam" id="NF010724">
    <property type="entry name" value="PRK14126.1"/>
    <property type="match status" value="1"/>
</dbReference>
<keyword evidence="10" id="KW-0175">Coiled coil</keyword>
<dbReference type="GO" id="GO:0005829">
    <property type="term" value="C:cytosol"/>
    <property type="evidence" value="ECO:0007669"/>
    <property type="project" value="TreeGrafter"/>
</dbReference>
<dbReference type="GO" id="GO:0043093">
    <property type="term" value="P:FtsZ-dependent cytokinesis"/>
    <property type="evidence" value="ECO:0007669"/>
    <property type="project" value="TreeGrafter"/>
</dbReference>
<evidence type="ECO:0000256" key="2">
    <source>
        <dbReference type="ARBA" id="ARBA00015195"/>
    </source>
</evidence>
<evidence type="ECO:0000256" key="9">
    <source>
        <dbReference type="ARBA" id="ARBA00033158"/>
    </source>
</evidence>
<evidence type="ECO:0000313" key="12">
    <source>
        <dbReference type="Proteomes" id="UP000295632"/>
    </source>
</evidence>
<proteinExistence type="predicted"/>
<feature type="coiled-coil region" evidence="10">
    <location>
        <begin position="60"/>
        <end position="94"/>
    </location>
</feature>
<dbReference type="PANTHER" id="PTHR34981:SF1">
    <property type="entry name" value="CELL DIVISION PROTEIN ZAPA"/>
    <property type="match status" value="1"/>
</dbReference>
<keyword evidence="4 11" id="KW-0132">Cell division</keyword>
<name>A0A4R6U1K2_9BACI</name>
<evidence type="ECO:0000256" key="8">
    <source>
        <dbReference type="ARBA" id="ARBA00026068"/>
    </source>
</evidence>
<evidence type="ECO:0000256" key="1">
    <source>
        <dbReference type="ARBA" id="ARBA00004496"/>
    </source>
</evidence>
<keyword evidence="6" id="KW-0131">Cell cycle</keyword>
<keyword evidence="5" id="KW-0717">Septation</keyword>
<comment type="caution">
    <text evidence="11">The sequence shown here is derived from an EMBL/GenBank/DDBJ whole genome shotgun (WGS) entry which is preliminary data.</text>
</comment>
<evidence type="ECO:0000256" key="3">
    <source>
        <dbReference type="ARBA" id="ARBA00022490"/>
    </source>
</evidence>
<dbReference type="InterPro" id="IPR053712">
    <property type="entry name" value="Bac_CellDiv_Activator"/>
</dbReference>
<dbReference type="InterPro" id="IPR036192">
    <property type="entry name" value="Cell_div_ZapA-like_sf"/>
</dbReference>
<evidence type="ECO:0000256" key="6">
    <source>
        <dbReference type="ARBA" id="ARBA00023306"/>
    </source>
</evidence>
<dbReference type="Pfam" id="PF05164">
    <property type="entry name" value="ZapA"/>
    <property type="match status" value="1"/>
</dbReference>
<comment type="function">
    <text evidence="7">Activator of cell division through the inhibition of FtsZ GTPase activity, therefore promoting FtsZ assembly into bundles of protofilaments necessary for the formation of the division Z ring. It is recruited early at mid-cell but it is not essential for cell division.</text>
</comment>
<dbReference type="GO" id="GO:0030428">
    <property type="term" value="C:cell septum"/>
    <property type="evidence" value="ECO:0007669"/>
    <property type="project" value="TreeGrafter"/>
</dbReference>
<reference evidence="11 12" key="1">
    <citation type="submission" date="2019-03" db="EMBL/GenBank/DDBJ databases">
        <title>Genomic Encyclopedia of Type Strains, Phase IV (KMG-IV): sequencing the most valuable type-strain genomes for metagenomic binning, comparative biology and taxonomic classification.</title>
        <authorList>
            <person name="Goeker M."/>
        </authorList>
    </citation>
    <scope>NUCLEOTIDE SEQUENCE [LARGE SCALE GENOMIC DNA]</scope>
    <source>
        <strain evidence="11 12">DSM 28697</strain>
    </source>
</reference>
<sequence length="97" mass="11123">MSGKQKNKTTITIYGQPFTIVGSENTSHIRDVAESVDDTMRDLDLKHPYLGMNRLAILAAVNVTNDYAKLQKAYEQLKQDYDLLQTYIRKEEKLKDA</sequence>
<evidence type="ECO:0000256" key="4">
    <source>
        <dbReference type="ARBA" id="ARBA00022618"/>
    </source>
</evidence>
<evidence type="ECO:0000256" key="7">
    <source>
        <dbReference type="ARBA" id="ARBA00024910"/>
    </source>
</evidence>
<dbReference type="RefSeq" id="WP_133580607.1">
    <property type="nucleotide sequence ID" value="NZ_SNYJ01000008.1"/>
</dbReference>
<dbReference type="SUPFAM" id="SSF102829">
    <property type="entry name" value="Cell division protein ZapA-like"/>
    <property type="match status" value="1"/>
</dbReference>